<feature type="domain" description="Sugar fermentation stimulation protein C-terminal" evidence="1">
    <location>
        <begin position="101"/>
        <end position="233"/>
    </location>
</feature>
<proteinExistence type="predicted"/>
<evidence type="ECO:0000313" key="3">
    <source>
        <dbReference type="EMBL" id="ACV38354.1"/>
    </source>
</evidence>
<keyword evidence="4" id="KW-1185">Reference proteome</keyword>
<accession>C7NEJ3</accession>
<dbReference type="eggNOG" id="COG1489">
    <property type="taxonomic scope" value="Bacteria"/>
</dbReference>
<dbReference type="Pfam" id="PF17746">
    <property type="entry name" value="SfsA_N"/>
    <property type="match status" value="1"/>
</dbReference>
<feature type="domain" description="SfsA N-terminal OB" evidence="2">
    <location>
        <begin position="22"/>
        <end position="96"/>
    </location>
</feature>
<dbReference type="RefSeq" id="WP_012806537.1">
    <property type="nucleotide sequence ID" value="NC_013192.1"/>
</dbReference>
<dbReference type="InterPro" id="IPR005224">
    <property type="entry name" value="SfsA"/>
</dbReference>
<dbReference type="Proteomes" id="UP000001910">
    <property type="component" value="Chromosome"/>
</dbReference>
<evidence type="ECO:0000259" key="2">
    <source>
        <dbReference type="Pfam" id="PF17746"/>
    </source>
</evidence>
<name>C7NEJ3_LEPBD</name>
<dbReference type="PANTHER" id="PTHR30545:SF2">
    <property type="entry name" value="SUGAR FERMENTATION STIMULATION PROTEIN A"/>
    <property type="match status" value="1"/>
</dbReference>
<organism evidence="3 4">
    <name type="scientific">Leptotrichia buccalis (strain ATCC 14201 / DSM 1135 / JCM 12969 / NCTC 10249 / C-1013-b)</name>
    <dbReference type="NCBI Taxonomy" id="523794"/>
    <lineage>
        <taxon>Bacteria</taxon>
        <taxon>Fusobacteriati</taxon>
        <taxon>Fusobacteriota</taxon>
        <taxon>Fusobacteriia</taxon>
        <taxon>Fusobacteriales</taxon>
        <taxon>Leptotrichiaceae</taxon>
        <taxon>Leptotrichia</taxon>
    </lineage>
</organism>
<dbReference type="EMBL" id="CP001685">
    <property type="protein sequence ID" value="ACV38354.1"/>
    <property type="molecule type" value="Genomic_DNA"/>
</dbReference>
<dbReference type="HOGENOM" id="CLU_052299_1_0_0"/>
<dbReference type="Gene3D" id="2.40.50.580">
    <property type="match status" value="1"/>
</dbReference>
<dbReference type="GO" id="GO:0003677">
    <property type="term" value="F:DNA binding"/>
    <property type="evidence" value="ECO:0007669"/>
    <property type="project" value="InterPro"/>
</dbReference>
<dbReference type="KEGG" id="lba:Lebu_0441"/>
<dbReference type="OrthoDB" id="9802365at2"/>
<evidence type="ECO:0000313" key="4">
    <source>
        <dbReference type="Proteomes" id="UP000001910"/>
    </source>
</evidence>
<dbReference type="PANTHER" id="PTHR30545">
    <property type="entry name" value="SUGAR FERMENTATION STIMULATION PROTEIN A"/>
    <property type="match status" value="1"/>
</dbReference>
<protein>
    <submittedName>
        <fullName evidence="3">Sugar fermentation stimulation protein</fullName>
    </submittedName>
</protein>
<dbReference type="Gene3D" id="3.40.1350.60">
    <property type="match status" value="1"/>
</dbReference>
<dbReference type="Pfam" id="PF03749">
    <property type="entry name" value="SfsA"/>
    <property type="match status" value="1"/>
</dbReference>
<dbReference type="STRING" id="523794.Lebu_0441"/>
<reference evidence="3 4" key="1">
    <citation type="journal article" date="2009" name="Stand. Genomic Sci.">
        <title>Complete genome sequence of Leptotrichia buccalis type strain (C-1013-b).</title>
        <authorList>
            <person name="Ivanova N."/>
            <person name="Gronow S."/>
            <person name="Lapidus A."/>
            <person name="Copeland A."/>
            <person name="Glavina Del Rio T."/>
            <person name="Nolan M."/>
            <person name="Lucas S."/>
            <person name="Chen F."/>
            <person name="Tice H."/>
            <person name="Cheng J.F."/>
            <person name="Saunders E."/>
            <person name="Bruce D."/>
            <person name="Goodwin L."/>
            <person name="Brettin T."/>
            <person name="Detter J.C."/>
            <person name="Han C."/>
            <person name="Pitluck S."/>
            <person name="Mikhailova N."/>
            <person name="Pati A."/>
            <person name="Mavrommatis K."/>
            <person name="Chen A."/>
            <person name="Palaniappan K."/>
            <person name="Land M."/>
            <person name="Hauser L."/>
            <person name="Chang Y.J."/>
            <person name="Jeffries C.D."/>
            <person name="Chain P."/>
            <person name="Rohde C."/>
            <person name="Goker M."/>
            <person name="Bristow J."/>
            <person name="Eisen J.A."/>
            <person name="Markowitz V."/>
            <person name="Hugenholtz P."/>
            <person name="Kyrpides N.C."/>
            <person name="Klenk H.P."/>
        </authorList>
    </citation>
    <scope>NUCLEOTIDE SEQUENCE [LARGE SCALE GENOMIC DNA]</scope>
    <source>
        <strain evidence="4">ATCC 14201 / DSM 1135 / JCM 12969 / NCTC 10249 / C-1013-b</strain>
    </source>
</reference>
<dbReference type="InterPro" id="IPR040452">
    <property type="entry name" value="SfsA_C"/>
</dbReference>
<gene>
    <name evidence="3" type="ordered locus">Lebu_0441</name>
</gene>
<sequence length="250" mass="29176">MKIQNKTGIYTINYDKIVGFKERVTRFTVKFSFKKNLNSKENPKEDFAHLHDTGRLTELLIDGAELLIKEADRKNLKRKTKWDVIAVKVHGEIILINTAFHRYITESIFHNEKISPFEKPLYIKPEIKYNNSKLDFYLETEKDKIYIEVKGCTLVNGNTAQFPGSPSTRAIKHLKELIELKKEGFRTAVIILIFRKSEIFAPEHTIDKKFSETFYEALENGVEIYPILLKYGEDGNVYFEKNVEIAEKSF</sequence>
<dbReference type="AlphaFoldDB" id="C7NEJ3"/>
<evidence type="ECO:0000259" key="1">
    <source>
        <dbReference type="Pfam" id="PF03749"/>
    </source>
</evidence>
<dbReference type="NCBIfam" id="TIGR00230">
    <property type="entry name" value="sfsA"/>
    <property type="match status" value="1"/>
</dbReference>
<dbReference type="InterPro" id="IPR041465">
    <property type="entry name" value="SfsA_N"/>
</dbReference>